<dbReference type="RefSeq" id="WP_028052474.1">
    <property type="nucleotide sequence ID" value="NZ_ATYG01000021.1"/>
</dbReference>
<keyword evidence="2" id="KW-1185">Reference proteome</keyword>
<dbReference type="EMBL" id="JACCBS010000001">
    <property type="protein sequence ID" value="NYE57134.1"/>
    <property type="molecule type" value="Genomic_DNA"/>
</dbReference>
<protein>
    <submittedName>
        <fullName evidence="1">Uncharacterized protein</fullName>
    </submittedName>
</protein>
<dbReference type="Proteomes" id="UP000604066">
    <property type="component" value="Unassembled WGS sequence"/>
</dbReference>
<evidence type="ECO:0000313" key="2">
    <source>
        <dbReference type="Proteomes" id="UP000604066"/>
    </source>
</evidence>
<reference evidence="1 2" key="1">
    <citation type="submission" date="2020-07" db="EMBL/GenBank/DDBJ databases">
        <title>Genomic Encyclopedia of Type Strains, Phase III (KMG-III): the genomes of soil and plant-associated and newly described type strains.</title>
        <authorList>
            <person name="Whitman W."/>
        </authorList>
    </citation>
    <scope>NUCLEOTIDE SEQUENCE [LARGE SCALE GENOMIC DNA]</scope>
    <source>
        <strain evidence="1 2">DSM 11255</strain>
    </source>
</reference>
<organism evidence="1 2">
    <name type="scientific">Carboxydothermus ferrireducens DSM 11255</name>
    <dbReference type="NCBI Taxonomy" id="1119529"/>
    <lineage>
        <taxon>Bacteria</taxon>
        <taxon>Bacillati</taxon>
        <taxon>Bacillota</taxon>
        <taxon>Clostridia</taxon>
        <taxon>Thermoanaerobacterales</taxon>
        <taxon>Thermoanaerobacteraceae</taxon>
        <taxon>Carboxydothermus</taxon>
    </lineage>
</organism>
<gene>
    <name evidence="1" type="ORF">HDG70_000840</name>
</gene>
<proteinExistence type="predicted"/>
<name>A0ABX2R7J1_9THEO</name>
<sequence>MKQKLLIKSVGEEVHVNFRGSTDFLKSAFIMTAITLADILLNQDGLSQEEVIGEFEMLISSALTIAQGGVLVEEKQE</sequence>
<comment type="caution">
    <text evidence="1">The sequence shown here is derived from an EMBL/GenBank/DDBJ whole genome shotgun (WGS) entry which is preliminary data.</text>
</comment>
<evidence type="ECO:0000313" key="1">
    <source>
        <dbReference type="EMBL" id="NYE57134.1"/>
    </source>
</evidence>
<accession>A0ABX2R7J1</accession>